<sequence>MKSLILPILVLINLNLLAQKQEIDQPYQKGMGENGVRVGEWKYFGINEELELTYNYDSYTVSYLKLDTSLYLIYDNDDWKAVKPDRQLRYIGSYNHLYNFFAKELSSTYSSKASKKKISTILLLELEFSEEGQLVEKKIIGEDKEYFEEAILTIAESIPEYWIPAIYNGIPVKSKISFPIIYTRESKEDKQPKIEDLNYVGKVMSPIKVVGYGF</sequence>
<proteinExistence type="predicted"/>
<evidence type="ECO:0008006" key="3">
    <source>
        <dbReference type="Google" id="ProtNLM"/>
    </source>
</evidence>
<dbReference type="Proteomes" id="UP001230496">
    <property type="component" value="Chromosome"/>
</dbReference>
<dbReference type="RefSeq" id="WP_308348716.1">
    <property type="nucleotide sequence ID" value="NZ_CP129971.1"/>
</dbReference>
<reference evidence="1 2" key="1">
    <citation type="submission" date="2023-08" db="EMBL/GenBank/DDBJ databases">
        <title>Comparative genomics and taxonomic characterization of three novel marine species of genus Marivirga.</title>
        <authorList>
            <person name="Muhammad N."/>
            <person name="Kim S.-G."/>
        </authorList>
    </citation>
    <scope>NUCLEOTIDE SEQUENCE [LARGE SCALE GENOMIC DNA]</scope>
    <source>
        <strain evidence="1 2">BDSF4-3</strain>
    </source>
</reference>
<keyword evidence="2" id="KW-1185">Reference proteome</keyword>
<dbReference type="Gene3D" id="3.30.1150.10">
    <property type="match status" value="1"/>
</dbReference>
<evidence type="ECO:0000313" key="1">
    <source>
        <dbReference type="EMBL" id="WKK78276.2"/>
    </source>
</evidence>
<gene>
    <name evidence="1" type="ORF">QYS49_15310</name>
</gene>
<dbReference type="EMBL" id="CP129971">
    <property type="protein sequence ID" value="WKK78276.2"/>
    <property type="molecule type" value="Genomic_DNA"/>
</dbReference>
<accession>A0AA49GEX3</accession>
<evidence type="ECO:0000313" key="2">
    <source>
        <dbReference type="Proteomes" id="UP001230496"/>
    </source>
</evidence>
<name>A0AA49GEX3_9BACT</name>
<dbReference type="AlphaFoldDB" id="A0AA49GEX3"/>
<protein>
    <recommendedName>
        <fullName evidence="3">TonB C-terminal domain-containing protein</fullName>
    </recommendedName>
</protein>
<dbReference type="KEGG" id="msaa:QYS49_15310"/>
<organism evidence="1 2">
    <name type="scientific">Marivirga salinarum</name>
    <dbReference type="NCBI Taxonomy" id="3059078"/>
    <lineage>
        <taxon>Bacteria</taxon>
        <taxon>Pseudomonadati</taxon>
        <taxon>Bacteroidota</taxon>
        <taxon>Cytophagia</taxon>
        <taxon>Cytophagales</taxon>
        <taxon>Marivirgaceae</taxon>
        <taxon>Marivirga</taxon>
    </lineage>
</organism>